<accession>A0AAX4JBB2</accession>
<gene>
    <name evidence="1" type="ORF">VNE69_04050</name>
</gene>
<sequence length="176" mass="21398">MNILKLLYFSMAQNEKSDLRADMIKSELAGILQKKNPEIALSNILSDKYRVDPFSISYFTNKEYNFEDDDLYYEFKNTFFLEFEKIIKYEELLFNKMKEEVINDLKRKIVLSNFPEFDDINNLEKYFLLSFLNYEELLHSELTFFDEKIKEIFDDLQYKDSKLKRQRSLFNNSREN</sequence>
<dbReference type="EMBL" id="CP142729">
    <property type="protein sequence ID" value="WUR03221.1"/>
    <property type="molecule type" value="Genomic_DNA"/>
</dbReference>
<dbReference type="GeneID" id="90541040"/>
<protein>
    <submittedName>
        <fullName evidence="1">Uncharacterized protein</fullName>
    </submittedName>
</protein>
<reference evidence="1" key="1">
    <citation type="journal article" date="2024" name="BMC Genomics">
        <title>Functional annotation of a divergent genome using sequence and structure-based similarity.</title>
        <authorList>
            <person name="Svedberg D."/>
            <person name="Winiger R.R."/>
            <person name="Berg A."/>
            <person name="Sharma H."/>
            <person name="Tellgren-Roth C."/>
            <person name="Debrunner-Vossbrinck B.A."/>
            <person name="Vossbrinck C.R."/>
            <person name="Barandun J."/>
        </authorList>
    </citation>
    <scope>NUCLEOTIDE SEQUENCE</scope>
    <source>
        <strain evidence="1">Illinois isolate</strain>
    </source>
</reference>
<organism evidence="1 2">
    <name type="scientific">Vairimorpha necatrix</name>
    <dbReference type="NCBI Taxonomy" id="6039"/>
    <lineage>
        <taxon>Eukaryota</taxon>
        <taxon>Fungi</taxon>
        <taxon>Fungi incertae sedis</taxon>
        <taxon>Microsporidia</taxon>
        <taxon>Nosematidae</taxon>
        <taxon>Vairimorpha</taxon>
    </lineage>
</organism>
<name>A0AAX4JBB2_9MICR</name>
<dbReference type="RefSeq" id="XP_065329366.1">
    <property type="nucleotide sequence ID" value="XM_065473294.1"/>
</dbReference>
<dbReference type="KEGG" id="vnx:VNE69_04050"/>
<keyword evidence="2" id="KW-1185">Reference proteome</keyword>
<proteinExistence type="predicted"/>
<evidence type="ECO:0000313" key="1">
    <source>
        <dbReference type="EMBL" id="WUR03221.1"/>
    </source>
</evidence>
<dbReference type="Proteomes" id="UP001334084">
    <property type="component" value="Chromosome 4"/>
</dbReference>
<dbReference type="AlphaFoldDB" id="A0AAX4JBB2"/>
<evidence type="ECO:0000313" key="2">
    <source>
        <dbReference type="Proteomes" id="UP001334084"/>
    </source>
</evidence>